<dbReference type="EMBL" id="KZ857394">
    <property type="protein sequence ID" value="RDX51442.1"/>
    <property type="molecule type" value="Genomic_DNA"/>
</dbReference>
<keyword evidence="2" id="KW-1185">Reference proteome</keyword>
<sequence length="79" mass="8681">MASLRNLPELGSSCCLSGGHCTSASTCMPLRQSTMAICSQYRLVLQCTGARIWMASPGTLVVNAWHHNNFLHERRNDST</sequence>
<evidence type="ECO:0000313" key="1">
    <source>
        <dbReference type="EMBL" id="RDX51442.1"/>
    </source>
</evidence>
<evidence type="ECO:0000313" key="2">
    <source>
        <dbReference type="Proteomes" id="UP000256964"/>
    </source>
</evidence>
<protein>
    <submittedName>
        <fullName evidence="1">Uncharacterized protein</fullName>
    </submittedName>
</protein>
<reference evidence="1 2" key="1">
    <citation type="journal article" date="2018" name="Biotechnol. Biofuels">
        <title>Integrative visual omics of the white-rot fungus Polyporus brumalis exposes the biotechnological potential of its oxidative enzymes for delignifying raw plant biomass.</title>
        <authorList>
            <person name="Miyauchi S."/>
            <person name="Rancon A."/>
            <person name="Drula E."/>
            <person name="Hage H."/>
            <person name="Chaduli D."/>
            <person name="Favel A."/>
            <person name="Grisel S."/>
            <person name="Henrissat B."/>
            <person name="Herpoel-Gimbert I."/>
            <person name="Ruiz-Duenas F.J."/>
            <person name="Chevret D."/>
            <person name="Hainaut M."/>
            <person name="Lin J."/>
            <person name="Wang M."/>
            <person name="Pangilinan J."/>
            <person name="Lipzen A."/>
            <person name="Lesage-Meessen L."/>
            <person name="Navarro D."/>
            <person name="Riley R."/>
            <person name="Grigoriev I.V."/>
            <person name="Zhou S."/>
            <person name="Raouche S."/>
            <person name="Rosso M.N."/>
        </authorList>
    </citation>
    <scope>NUCLEOTIDE SEQUENCE [LARGE SCALE GENOMIC DNA]</scope>
    <source>
        <strain evidence="1 2">BRFM 1820</strain>
    </source>
</reference>
<proteinExistence type="predicted"/>
<gene>
    <name evidence="1" type="ORF">OH76DRAFT_291204</name>
</gene>
<organism evidence="1 2">
    <name type="scientific">Lentinus brumalis</name>
    <dbReference type="NCBI Taxonomy" id="2498619"/>
    <lineage>
        <taxon>Eukaryota</taxon>
        <taxon>Fungi</taxon>
        <taxon>Dikarya</taxon>
        <taxon>Basidiomycota</taxon>
        <taxon>Agaricomycotina</taxon>
        <taxon>Agaricomycetes</taxon>
        <taxon>Polyporales</taxon>
        <taxon>Polyporaceae</taxon>
        <taxon>Lentinus</taxon>
    </lineage>
</organism>
<dbReference type="AlphaFoldDB" id="A0A371DG09"/>
<name>A0A371DG09_9APHY</name>
<accession>A0A371DG09</accession>
<dbReference type="Proteomes" id="UP000256964">
    <property type="component" value="Unassembled WGS sequence"/>
</dbReference>